<dbReference type="PRINTS" id="PR01908">
    <property type="entry name" value="ADSPHPHTASE"/>
</dbReference>
<evidence type="ECO:0000256" key="5">
    <source>
        <dbReference type="ARBA" id="ARBA00022912"/>
    </source>
</evidence>
<organism evidence="13 14">
    <name type="scientific">Acipenser oxyrinchus oxyrinchus</name>
    <dbReference type="NCBI Taxonomy" id="40147"/>
    <lineage>
        <taxon>Eukaryota</taxon>
        <taxon>Metazoa</taxon>
        <taxon>Chordata</taxon>
        <taxon>Craniata</taxon>
        <taxon>Vertebrata</taxon>
        <taxon>Euteleostomi</taxon>
        <taxon>Actinopterygii</taxon>
        <taxon>Chondrostei</taxon>
        <taxon>Acipenseriformes</taxon>
        <taxon>Acipenseridae</taxon>
        <taxon>Acipenser</taxon>
    </lineage>
</organism>
<feature type="domain" description="Tyrosine-protein phosphatase" evidence="11">
    <location>
        <begin position="25"/>
        <end position="165"/>
    </location>
</feature>
<evidence type="ECO:0000256" key="7">
    <source>
        <dbReference type="ARBA" id="ARBA00048336"/>
    </source>
</evidence>
<comment type="function">
    <text evidence="9">Activates the Jnk signaling pathway. Dephosphorylates and deactivates p38 and stress-activated protein kinase/c-Jun N-terminal kinase (SAPK/JNK).</text>
</comment>
<keyword evidence="14" id="KW-1185">Reference proteome</keyword>
<comment type="catalytic activity">
    <reaction evidence="8">
        <text>O-phospho-L-tyrosyl-[protein] + H2O = L-tyrosyl-[protein] + phosphate</text>
        <dbReference type="Rhea" id="RHEA:10684"/>
        <dbReference type="Rhea" id="RHEA-COMP:10136"/>
        <dbReference type="Rhea" id="RHEA-COMP:20101"/>
        <dbReference type="ChEBI" id="CHEBI:15377"/>
        <dbReference type="ChEBI" id="CHEBI:43474"/>
        <dbReference type="ChEBI" id="CHEBI:46858"/>
        <dbReference type="ChEBI" id="CHEBI:61978"/>
        <dbReference type="EC" id="3.1.3.48"/>
    </reaction>
</comment>
<dbReference type="PANTHER" id="PTHR45948:SF1">
    <property type="entry name" value="TYROSINE-PROTEIN PHOSPHATASE DOMAIN-CONTAINING PROTEIN"/>
    <property type="match status" value="1"/>
</dbReference>
<dbReference type="Pfam" id="PF00782">
    <property type="entry name" value="DSPc"/>
    <property type="match status" value="1"/>
</dbReference>
<protein>
    <submittedName>
        <fullName evidence="13">Dual specificity protein phosphatase 22-A</fullName>
    </submittedName>
</protein>
<evidence type="ECO:0000259" key="12">
    <source>
        <dbReference type="PROSITE" id="PS50056"/>
    </source>
</evidence>
<comment type="similarity">
    <text evidence="2">Belongs to the protein-tyrosine phosphatase family. Non-receptor class dual specificity subfamily.</text>
</comment>
<dbReference type="AlphaFoldDB" id="A0AAD8D6J6"/>
<dbReference type="GO" id="GO:0004722">
    <property type="term" value="F:protein serine/threonine phosphatase activity"/>
    <property type="evidence" value="ECO:0007669"/>
    <property type="project" value="UniProtKB-EC"/>
</dbReference>
<evidence type="ECO:0000313" key="14">
    <source>
        <dbReference type="Proteomes" id="UP001230051"/>
    </source>
</evidence>
<feature type="signal peptide" evidence="10">
    <location>
        <begin position="1"/>
        <end position="20"/>
    </location>
</feature>
<name>A0AAD8D6J6_ACIOX</name>
<evidence type="ECO:0000256" key="2">
    <source>
        <dbReference type="ARBA" id="ARBA00008601"/>
    </source>
</evidence>
<dbReference type="InterPro" id="IPR020422">
    <property type="entry name" value="TYR_PHOSPHATASE_DUAL_dom"/>
</dbReference>
<dbReference type="GO" id="GO:1990782">
    <property type="term" value="F:protein tyrosine kinase binding"/>
    <property type="evidence" value="ECO:0007669"/>
    <property type="project" value="UniProtKB-ARBA"/>
</dbReference>
<proteinExistence type="inferred from homology"/>
<dbReference type="PROSITE" id="PS50056">
    <property type="entry name" value="TYR_PHOSPHATASE_2"/>
    <property type="match status" value="1"/>
</dbReference>
<reference evidence="13" key="1">
    <citation type="submission" date="2022-02" db="EMBL/GenBank/DDBJ databases">
        <title>Atlantic sturgeon de novo genome assembly.</title>
        <authorList>
            <person name="Stock M."/>
            <person name="Klopp C."/>
            <person name="Guiguen Y."/>
            <person name="Cabau C."/>
            <person name="Parinello H."/>
            <person name="Santidrian Yebra-Pimentel E."/>
            <person name="Kuhl H."/>
            <person name="Dirks R.P."/>
            <person name="Guessner J."/>
            <person name="Wuertz S."/>
            <person name="Du K."/>
            <person name="Schartl M."/>
        </authorList>
    </citation>
    <scope>NUCLEOTIDE SEQUENCE</scope>
    <source>
        <strain evidence="13">STURGEONOMICS-FGT-2020</strain>
        <tissue evidence="13">Whole blood</tissue>
    </source>
</reference>
<keyword evidence="4" id="KW-0378">Hydrolase</keyword>
<dbReference type="PROSITE" id="PS00383">
    <property type="entry name" value="TYR_PHOSPHATASE_1"/>
    <property type="match status" value="1"/>
</dbReference>
<dbReference type="PROSITE" id="PS50054">
    <property type="entry name" value="TYR_PHOSPHATASE_DUAL"/>
    <property type="match status" value="1"/>
</dbReference>
<keyword evidence="10" id="KW-0732">Signal</keyword>
<evidence type="ECO:0000256" key="9">
    <source>
        <dbReference type="ARBA" id="ARBA00059358"/>
    </source>
</evidence>
<dbReference type="PANTHER" id="PTHR45948">
    <property type="entry name" value="DUAL SPECIFICITY PROTEIN PHOSPHATASE DDB_G0269404-RELATED"/>
    <property type="match status" value="1"/>
</dbReference>
<comment type="catalytic activity">
    <reaction evidence="7">
        <text>O-phospho-L-threonyl-[protein] + H2O = L-threonyl-[protein] + phosphate</text>
        <dbReference type="Rhea" id="RHEA:47004"/>
        <dbReference type="Rhea" id="RHEA-COMP:11060"/>
        <dbReference type="Rhea" id="RHEA-COMP:11605"/>
        <dbReference type="ChEBI" id="CHEBI:15377"/>
        <dbReference type="ChEBI" id="CHEBI:30013"/>
        <dbReference type="ChEBI" id="CHEBI:43474"/>
        <dbReference type="ChEBI" id="CHEBI:61977"/>
        <dbReference type="EC" id="3.1.3.16"/>
    </reaction>
</comment>
<dbReference type="GO" id="GO:0005829">
    <property type="term" value="C:cytosol"/>
    <property type="evidence" value="ECO:0007669"/>
    <property type="project" value="TreeGrafter"/>
</dbReference>
<evidence type="ECO:0000256" key="6">
    <source>
        <dbReference type="ARBA" id="ARBA00047761"/>
    </source>
</evidence>
<sequence>MCFYLFIYLFQIIQLYTSFAAMGNGMNKVVDGLYLGNIRDSEDKDSLAKNGVTHILSVHNNAKPVLQDMTYLCIQASDSSSQNLVQHFKECVSFIHESRLSGGACLVHCLAGVSRSTTVVVAYLMTVTNFSWEECLSAVKAVRSFVGPNFGFQQQLQEFQMTLVSEFRRWLRMKYSNNPFNDQEAVYKLLRQFEQQQQQQHLRNGEQSWTNHTTTIYPLPYNAYGSANSSWVRR</sequence>
<evidence type="ECO:0000256" key="3">
    <source>
        <dbReference type="ARBA" id="ARBA00022490"/>
    </source>
</evidence>
<keyword evidence="5" id="KW-0904">Protein phosphatase</keyword>
<dbReference type="GO" id="GO:0004725">
    <property type="term" value="F:protein tyrosine phosphatase activity"/>
    <property type="evidence" value="ECO:0007669"/>
    <property type="project" value="UniProtKB-EC"/>
</dbReference>
<keyword evidence="3" id="KW-0963">Cytoplasm</keyword>
<dbReference type="GO" id="GO:0007165">
    <property type="term" value="P:signal transduction"/>
    <property type="evidence" value="ECO:0007669"/>
    <property type="project" value="TreeGrafter"/>
</dbReference>
<dbReference type="InterPro" id="IPR000387">
    <property type="entry name" value="Tyr_Pase_dom"/>
</dbReference>
<dbReference type="InterPro" id="IPR016130">
    <property type="entry name" value="Tyr_Pase_AS"/>
</dbReference>
<dbReference type="GO" id="GO:0071363">
    <property type="term" value="P:cellular response to growth factor stimulus"/>
    <property type="evidence" value="ECO:0007669"/>
    <property type="project" value="UniProtKB-ARBA"/>
</dbReference>
<dbReference type="Proteomes" id="UP001230051">
    <property type="component" value="Unassembled WGS sequence"/>
</dbReference>
<evidence type="ECO:0000256" key="10">
    <source>
        <dbReference type="SAM" id="SignalP"/>
    </source>
</evidence>
<dbReference type="EMBL" id="JAGXEW010000017">
    <property type="protein sequence ID" value="KAK1162028.1"/>
    <property type="molecule type" value="Genomic_DNA"/>
</dbReference>
<feature type="domain" description="Tyrosine specific protein phosphatases" evidence="12">
    <location>
        <begin position="86"/>
        <end position="143"/>
    </location>
</feature>
<evidence type="ECO:0000313" key="13">
    <source>
        <dbReference type="EMBL" id="KAK1162028.1"/>
    </source>
</evidence>
<evidence type="ECO:0000256" key="4">
    <source>
        <dbReference type="ARBA" id="ARBA00022801"/>
    </source>
</evidence>
<dbReference type="InterPro" id="IPR029021">
    <property type="entry name" value="Prot-tyrosine_phosphatase-like"/>
</dbReference>
<accession>A0AAD8D6J6</accession>
<feature type="chain" id="PRO_5042147936" evidence="10">
    <location>
        <begin position="21"/>
        <end position="234"/>
    </location>
</feature>
<dbReference type="Gene3D" id="3.90.190.10">
    <property type="entry name" value="Protein tyrosine phosphatase superfamily"/>
    <property type="match status" value="1"/>
</dbReference>
<evidence type="ECO:0000256" key="8">
    <source>
        <dbReference type="ARBA" id="ARBA00051722"/>
    </source>
</evidence>
<comment type="catalytic activity">
    <reaction evidence="6">
        <text>O-phospho-L-seryl-[protein] + H2O = L-seryl-[protein] + phosphate</text>
        <dbReference type="Rhea" id="RHEA:20629"/>
        <dbReference type="Rhea" id="RHEA-COMP:9863"/>
        <dbReference type="Rhea" id="RHEA-COMP:11604"/>
        <dbReference type="ChEBI" id="CHEBI:15377"/>
        <dbReference type="ChEBI" id="CHEBI:29999"/>
        <dbReference type="ChEBI" id="CHEBI:43474"/>
        <dbReference type="ChEBI" id="CHEBI:83421"/>
        <dbReference type="EC" id="3.1.3.16"/>
    </reaction>
</comment>
<dbReference type="GO" id="GO:0050860">
    <property type="term" value="P:negative regulation of T cell receptor signaling pathway"/>
    <property type="evidence" value="ECO:0007669"/>
    <property type="project" value="UniProtKB-ARBA"/>
</dbReference>
<comment type="caution">
    <text evidence="13">The sequence shown here is derived from an EMBL/GenBank/DDBJ whole genome shotgun (WGS) entry which is preliminary data.</text>
</comment>
<dbReference type="FunFam" id="3.90.190.10:FF:000048">
    <property type="entry name" value="dual specificity protein phosphatase 22 isoform X1"/>
    <property type="match status" value="1"/>
</dbReference>
<dbReference type="SUPFAM" id="SSF52799">
    <property type="entry name" value="(Phosphotyrosine protein) phosphatases II"/>
    <property type="match status" value="1"/>
</dbReference>
<dbReference type="InterPro" id="IPR000340">
    <property type="entry name" value="Dual-sp_phosphatase_cat-dom"/>
</dbReference>
<dbReference type="GO" id="GO:0030155">
    <property type="term" value="P:regulation of cell adhesion"/>
    <property type="evidence" value="ECO:0007669"/>
    <property type="project" value="UniProtKB-ARBA"/>
</dbReference>
<gene>
    <name evidence="13" type="primary">dusp22a</name>
    <name evidence="13" type="ORF">AOXY_G18301</name>
</gene>
<dbReference type="SMART" id="SM00195">
    <property type="entry name" value="DSPc"/>
    <property type="match status" value="1"/>
</dbReference>
<evidence type="ECO:0000256" key="1">
    <source>
        <dbReference type="ARBA" id="ARBA00004496"/>
    </source>
</evidence>
<evidence type="ECO:0000259" key="11">
    <source>
        <dbReference type="PROSITE" id="PS50054"/>
    </source>
</evidence>
<comment type="subcellular location">
    <subcellularLocation>
        <location evidence="1">Cytoplasm</location>
    </subcellularLocation>
</comment>